<dbReference type="EMBL" id="AZGF01000007">
    <property type="protein sequence ID" value="KRM12523.1"/>
    <property type="molecule type" value="Genomic_DNA"/>
</dbReference>
<dbReference type="Pfam" id="PF05256">
    <property type="entry name" value="UPF0223"/>
    <property type="match status" value="1"/>
</dbReference>
<dbReference type="RefSeq" id="WP_010622393.1">
    <property type="nucleotide sequence ID" value="NZ_AZGF01000007.1"/>
</dbReference>
<evidence type="ECO:0000313" key="1">
    <source>
        <dbReference type="EMBL" id="KRM12523.1"/>
    </source>
</evidence>
<dbReference type="NCBIfam" id="NF003353">
    <property type="entry name" value="PRK04387.1"/>
    <property type="match status" value="1"/>
</dbReference>
<dbReference type="OrthoDB" id="1649074at2"/>
<dbReference type="Gene3D" id="1.10.220.80">
    <property type="entry name" value="BH2638-like"/>
    <property type="match status" value="1"/>
</dbReference>
<dbReference type="eggNOG" id="COG4476">
    <property type="taxonomic scope" value="Bacteria"/>
</dbReference>
<dbReference type="InterPro" id="IPR023324">
    <property type="entry name" value="BH2638-like_sf"/>
</dbReference>
<dbReference type="Proteomes" id="UP000051820">
    <property type="component" value="Unassembled WGS sequence"/>
</dbReference>
<dbReference type="AlphaFoldDB" id="A0A0R1W9R3"/>
<keyword evidence="2" id="KW-1185">Reference proteome</keyword>
<comment type="caution">
    <text evidence="1">The sequence shown here is derived from an EMBL/GenBank/DDBJ whole genome shotgun (WGS) entry which is preliminary data.</text>
</comment>
<dbReference type="PATRIC" id="fig|1423807.3.peg.2341"/>
<dbReference type="InterPro" id="IPR007920">
    <property type="entry name" value="UPF0223"/>
</dbReference>
<evidence type="ECO:0000313" key="2">
    <source>
        <dbReference type="Proteomes" id="UP000051820"/>
    </source>
</evidence>
<gene>
    <name evidence="1" type="ORF">FD16_GL002274</name>
</gene>
<name>A0A0R1W9R3_9LACO</name>
<protein>
    <submittedName>
        <fullName evidence="1">Uncharacterized protein</fullName>
    </submittedName>
</protein>
<accession>A0A0R1W9R3</accession>
<organism evidence="1 2">
    <name type="scientific">Paucilactobacillus suebicus DSM 5007 = KCTC 3549</name>
    <dbReference type="NCBI Taxonomy" id="1423807"/>
    <lineage>
        <taxon>Bacteria</taxon>
        <taxon>Bacillati</taxon>
        <taxon>Bacillota</taxon>
        <taxon>Bacilli</taxon>
        <taxon>Lactobacillales</taxon>
        <taxon>Lactobacillaceae</taxon>
        <taxon>Paucilactobacillus</taxon>
    </lineage>
</organism>
<proteinExistence type="predicted"/>
<dbReference type="STRING" id="1423807.FD16_GL002274"/>
<dbReference type="SUPFAM" id="SSF158504">
    <property type="entry name" value="BH2638-like"/>
    <property type="match status" value="1"/>
</dbReference>
<dbReference type="PIRSF" id="PIRSF037260">
    <property type="entry name" value="UPF0223"/>
    <property type="match status" value="1"/>
</dbReference>
<sequence length="94" mass="11077">MNNQNYSYPLDSSWSTDEIIDVTKMFQLVEDAYETGVSRQEVLDQYQKFKRVVQSKSQEKQLGKQFEKDSGYVLYEVIKQARETESKKLLIRGN</sequence>
<reference evidence="1 2" key="1">
    <citation type="journal article" date="2015" name="Genome Announc.">
        <title>Expanding the biotechnology potential of lactobacilli through comparative genomics of 213 strains and associated genera.</title>
        <authorList>
            <person name="Sun Z."/>
            <person name="Harris H.M."/>
            <person name="McCann A."/>
            <person name="Guo C."/>
            <person name="Argimon S."/>
            <person name="Zhang W."/>
            <person name="Yang X."/>
            <person name="Jeffery I.B."/>
            <person name="Cooney J.C."/>
            <person name="Kagawa T.F."/>
            <person name="Liu W."/>
            <person name="Song Y."/>
            <person name="Salvetti E."/>
            <person name="Wrobel A."/>
            <person name="Rasinkangas P."/>
            <person name="Parkhill J."/>
            <person name="Rea M.C."/>
            <person name="O'Sullivan O."/>
            <person name="Ritari J."/>
            <person name="Douillard F.P."/>
            <person name="Paul Ross R."/>
            <person name="Yang R."/>
            <person name="Briner A.E."/>
            <person name="Felis G.E."/>
            <person name="de Vos W.M."/>
            <person name="Barrangou R."/>
            <person name="Klaenhammer T.R."/>
            <person name="Caufield P.W."/>
            <person name="Cui Y."/>
            <person name="Zhang H."/>
            <person name="O'Toole P.W."/>
        </authorList>
    </citation>
    <scope>NUCLEOTIDE SEQUENCE [LARGE SCALE GENOMIC DNA]</scope>
    <source>
        <strain evidence="1 2">DSM 5007</strain>
    </source>
</reference>